<keyword evidence="4" id="KW-1185">Reference proteome</keyword>
<protein>
    <recommendedName>
        <fullName evidence="2">Protein kinase domain-containing protein</fullName>
    </recommendedName>
</protein>
<dbReference type="Proteomes" id="UP001141327">
    <property type="component" value="Unassembled WGS sequence"/>
</dbReference>
<proteinExistence type="predicted"/>
<reference evidence="3" key="1">
    <citation type="journal article" date="2022" name="bioRxiv">
        <title>Genomics of Preaxostyla Flagellates Illuminates Evolutionary Transitions and the Path Towards Mitochondrial Loss.</title>
        <authorList>
            <person name="Novak L.V.F."/>
            <person name="Treitli S.C."/>
            <person name="Pyrih J."/>
            <person name="Halakuc P."/>
            <person name="Pipaliya S.V."/>
            <person name="Vacek V."/>
            <person name="Brzon O."/>
            <person name="Soukal P."/>
            <person name="Eme L."/>
            <person name="Dacks J.B."/>
            <person name="Karnkowska A."/>
            <person name="Elias M."/>
            <person name="Hampl V."/>
        </authorList>
    </citation>
    <scope>NUCLEOTIDE SEQUENCE</scope>
    <source>
        <strain evidence="3">RCP-MX</strain>
    </source>
</reference>
<feature type="transmembrane region" description="Helical" evidence="1">
    <location>
        <begin position="407"/>
        <end position="436"/>
    </location>
</feature>
<name>A0ABQ8UKK7_9EUKA</name>
<feature type="domain" description="Protein kinase" evidence="2">
    <location>
        <begin position="1"/>
        <end position="235"/>
    </location>
</feature>
<dbReference type="InterPro" id="IPR011009">
    <property type="entry name" value="Kinase-like_dom_sf"/>
</dbReference>
<dbReference type="SUPFAM" id="SSF56112">
    <property type="entry name" value="Protein kinase-like (PK-like)"/>
    <property type="match status" value="1"/>
</dbReference>
<evidence type="ECO:0000259" key="2">
    <source>
        <dbReference type="PROSITE" id="PS50011"/>
    </source>
</evidence>
<evidence type="ECO:0000313" key="3">
    <source>
        <dbReference type="EMBL" id="KAJ4458962.1"/>
    </source>
</evidence>
<keyword evidence="1" id="KW-0472">Membrane</keyword>
<comment type="caution">
    <text evidence="3">The sequence shown here is derived from an EMBL/GenBank/DDBJ whole genome shotgun (WGS) entry which is preliminary data.</text>
</comment>
<accession>A0ABQ8UKK7</accession>
<dbReference type="InterPro" id="IPR000719">
    <property type="entry name" value="Prot_kinase_dom"/>
</dbReference>
<keyword evidence="1" id="KW-0812">Transmembrane</keyword>
<evidence type="ECO:0000256" key="1">
    <source>
        <dbReference type="SAM" id="Phobius"/>
    </source>
</evidence>
<gene>
    <name evidence="3" type="ORF">PAPYR_5253</name>
</gene>
<dbReference type="Gene3D" id="1.10.510.10">
    <property type="entry name" value="Transferase(Phosphotransferase) domain 1"/>
    <property type="match status" value="1"/>
</dbReference>
<dbReference type="EMBL" id="JAPMOS010000024">
    <property type="protein sequence ID" value="KAJ4458962.1"/>
    <property type="molecule type" value="Genomic_DNA"/>
</dbReference>
<organism evidence="3 4">
    <name type="scientific">Paratrimastix pyriformis</name>
    <dbReference type="NCBI Taxonomy" id="342808"/>
    <lineage>
        <taxon>Eukaryota</taxon>
        <taxon>Metamonada</taxon>
        <taxon>Preaxostyla</taxon>
        <taxon>Paratrimastigidae</taxon>
        <taxon>Paratrimastix</taxon>
    </lineage>
</organism>
<evidence type="ECO:0000313" key="4">
    <source>
        <dbReference type="Proteomes" id="UP001141327"/>
    </source>
</evidence>
<dbReference type="PROSITE" id="PS50011">
    <property type="entry name" value="PROTEIN_KINASE_DOM"/>
    <property type="match status" value="1"/>
</dbReference>
<sequence length="574" mass="61711">MGSRRNNLVVAHAIQFDTEDEADGALRRSQWAIHLRPPHSVLPLKDAFLEDTLHEVRDFLPAGNLKNLFSLAPFPIGRCVELARTLAEALLFLDVRSMVTPNLFKPENLLLLGDQSDFDLVVSDWSSARQPTGPSDFVAPDWPPAAPMDEKERLRFDSGCAMYSVGLLLACIFGGISPDDLRTVVGGNPYELMRNPDSAAKMRSLLQERLEKTADVPPLLRRYIPDLLAPLQKRLPLSSLVRLCDRDWGSSPTDRMPVAFVFEASSLVSALNRAGLSSHPDPLDATLLCRAASRFMQLDSDQREQMARLGAPAALARLASAEWAVADPGLHAVATAGGTHDCLMLPVYRPVAQALCAAIGSVTCNDPAVQADLLTMQLPKRLSQMLARPALASDPTCVQQVRLDGRVVLVVLVVVLVVVVLVVLVVVLVVLIVIAIGNMSCNCKANQLAFGEESCPELCTLGNLTCYCKVRLWEGSWALCELVRTRSGPPMDSATPLVGLLRAGPPPTEAALAQIGVANGNLCCFDHTHQLAFGAAGAADVRTAATGWGGFSEMAGFLGGIEAGLGTKAMGWCW</sequence>
<keyword evidence="1" id="KW-1133">Transmembrane helix</keyword>